<evidence type="ECO:0000256" key="1">
    <source>
        <dbReference type="SAM" id="MobiDB-lite"/>
    </source>
</evidence>
<reference evidence="2" key="1">
    <citation type="submission" date="2019-05" db="EMBL/GenBank/DDBJ databases">
        <title>The de novo reference genome and transcriptome assemblies of the wild tomato species Solanum chilense.</title>
        <authorList>
            <person name="Stam R."/>
            <person name="Nosenko T."/>
            <person name="Hoerger A.C."/>
            <person name="Stephan W."/>
            <person name="Seidel M.A."/>
            <person name="Kuhn J.M.M."/>
            <person name="Haberer G."/>
            <person name="Tellier A."/>
        </authorList>
    </citation>
    <scope>NUCLEOTIDE SEQUENCE</scope>
    <source>
        <tissue evidence="2">Mature leaves</tissue>
    </source>
</reference>
<gene>
    <name evidence="2" type="ORF">EJD97_019749</name>
</gene>
<evidence type="ECO:0008006" key="3">
    <source>
        <dbReference type="Google" id="ProtNLM"/>
    </source>
</evidence>
<dbReference type="AlphaFoldDB" id="A0A6N2AKF5"/>
<organism evidence="2">
    <name type="scientific">Solanum chilense</name>
    <name type="common">Tomato</name>
    <name type="synonym">Lycopersicon chilense</name>
    <dbReference type="NCBI Taxonomy" id="4083"/>
    <lineage>
        <taxon>Eukaryota</taxon>
        <taxon>Viridiplantae</taxon>
        <taxon>Streptophyta</taxon>
        <taxon>Embryophyta</taxon>
        <taxon>Tracheophyta</taxon>
        <taxon>Spermatophyta</taxon>
        <taxon>Magnoliopsida</taxon>
        <taxon>eudicotyledons</taxon>
        <taxon>Gunneridae</taxon>
        <taxon>Pentapetalae</taxon>
        <taxon>asterids</taxon>
        <taxon>lamiids</taxon>
        <taxon>Solanales</taxon>
        <taxon>Solanaceae</taxon>
        <taxon>Solanoideae</taxon>
        <taxon>Solaneae</taxon>
        <taxon>Solanum</taxon>
        <taxon>Solanum subgen. Lycopersicon</taxon>
    </lineage>
</organism>
<sequence length="209" mass="24204">MATKGDVKGASTINVRMDGGKKNRKGKKQQKGNEEVLNDYTPSEMLTSHPLSSKEVSDEEMGKNSIDVTTGEDWVERVEVSRQALEILSWRMNVVDDKFKTLEDFTLEETESIQKELEGSRSEKEGTEVGRSSSFDRDREAKVEAPKPPMFKGVHDAQEVENFLWHLDNYFKWNRLKSDESKINTTVLYLYEMTMLWWRRKESEIGKGR</sequence>
<feature type="region of interest" description="Disordered" evidence="1">
    <location>
        <begin position="113"/>
        <end position="142"/>
    </location>
</feature>
<dbReference type="EMBL" id="RXGB01056190">
    <property type="protein sequence ID" value="TMW80463.1"/>
    <property type="molecule type" value="Genomic_DNA"/>
</dbReference>
<evidence type="ECO:0000313" key="2">
    <source>
        <dbReference type="EMBL" id="TMW80463.1"/>
    </source>
</evidence>
<feature type="region of interest" description="Disordered" evidence="1">
    <location>
        <begin position="1"/>
        <end position="68"/>
    </location>
</feature>
<accession>A0A6N2AKF5</accession>
<feature type="compositionally biased region" description="Polar residues" evidence="1">
    <location>
        <begin position="40"/>
        <end position="51"/>
    </location>
</feature>
<comment type="caution">
    <text evidence="2">The sequence shown here is derived from an EMBL/GenBank/DDBJ whole genome shotgun (WGS) entry which is preliminary data.</text>
</comment>
<protein>
    <recommendedName>
        <fullName evidence="3">Retrotransposon gag domain-containing protein</fullName>
    </recommendedName>
</protein>
<name>A0A6N2AKF5_SOLCI</name>
<proteinExistence type="predicted"/>